<dbReference type="AlphaFoldDB" id="A0AA97FB69"/>
<feature type="domain" description="MJ1316 RNA cyclic group end recognition" evidence="1">
    <location>
        <begin position="1"/>
        <end position="80"/>
    </location>
</feature>
<dbReference type="InterPro" id="IPR040459">
    <property type="entry name" value="MJ1316"/>
</dbReference>
<dbReference type="EMBL" id="CP043875">
    <property type="protein sequence ID" value="WOF16175.1"/>
    <property type="molecule type" value="Genomic_DNA"/>
</dbReference>
<protein>
    <submittedName>
        <fullName evidence="2">DUF504 domain-containing protein</fullName>
    </submittedName>
</protein>
<evidence type="ECO:0000259" key="1">
    <source>
        <dbReference type="Pfam" id="PF04457"/>
    </source>
</evidence>
<keyword evidence="3" id="KW-1185">Reference proteome</keyword>
<dbReference type="RefSeq" id="WP_317137758.1">
    <property type="nucleotide sequence ID" value="NZ_CP043875.1"/>
</dbReference>
<accession>A0AA97FB69</accession>
<evidence type="ECO:0000313" key="2">
    <source>
        <dbReference type="EMBL" id="WOF16175.1"/>
    </source>
</evidence>
<reference evidence="2 3" key="1">
    <citation type="submission" date="2019-09" db="EMBL/GenBank/DDBJ databases">
        <title>The complete genome of Methanoplanus sp. FWC-SCC4.</title>
        <authorList>
            <person name="Chen S.-C."/>
            <person name="Zhou Y.-Z."/>
            <person name="Lai M.-C."/>
        </authorList>
    </citation>
    <scope>NUCLEOTIDE SEQUENCE [LARGE SCALE GENOMIC DNA]</scope>
    <source>
        <strain evidence="2 3">FWC-SCC4</strain>
    </source>
</reference>
<organism evidence="2 3">
    <name type="scientific">Methanochimaera problematica</name>
    <dbReference type="NCBI Taxonomy" id="2609417"/>
    <lineage>
        <taxon>Archaea</taxon>
        <taxon>Methanobacteriati</taxon>
        <taxon>Methanobacteriota</taxon>
        <taxon>Stenosarchaea group</taxon>
        <taxon>Methanomicrobia</taxon>
        <taxon>Methanomicrobiales</taxon>
        <taxon>Methanomicrobiaceae</taxon>
        <taxon>Methanochimaera</taxon>
    </lineage>
</organism>
<evidence type="ECO:0000313" key="3">
    <source>
        <dbReference type="Proteomes" id="UP001301797"/>
    </source>
</evidence>
<dbReference type="GeneID" id="85229587"/>
<dbReference type="KEGG" id="mefw:F1737_05370"/>
<sequence length="83" mass="9649">MRTSHKLLLRFFYDKNFDFSKVLVGYIDRGTPGDISYASGDEICNLDSNYFEVISKNTTKPIPYHRLLIISYGGIIIWEREVP</sequence>
<name>A0AA97FB69_9EURY</name>
<proteinExistence type="predicted"/>
<dbReference type="Pfam" id="PF04457">
    <property type="entry name" value="MJ1316"/>
    <property type="match status" value="1"/>
</dbReference>
<gene>
    <name evidence="2" type="ORF">F1737_05370</name>
</gene>
<dbReference type="Proteomes" id="UP001301797">
    <property type="component" value="Chromosome"/>
</dbReference>